<keyword evidence="7 12" id="KW-0675">Receptor</keyword>
<proteinExistence type="predicted"/>
<dbReference type="EMBL" id="JARQWQ010000018">
    <property type="protein sequence ID" value="KAK2566061.1"/>
    <property type="molecule type" value="Genomic_DNA"/>
</dbReference>
<dbReference type="InterPro" id="IPR017452">
    <property type="entry name" value="GPCR_Rhodpsn_7TM"/>
</dbReference>
<evidence type="ECO:0000313" key="13">
    <source>
        <dbReference type="Proteomes" id="UP001249851"/>
    </source>
</evidence>
<reference evidence="12" key="1">
    <citation type="journal article" date="2023" name="G3 (Bethesda)">
        <title>Whole genome assembly and annotation of the endangered Caribbean coral Acropora cervicornis.</title>
        <authorList>
            <person name="Selwyn J.D."/>
            <person name="Vollmer S.V."/>
        </authorList>
    </citation>
    <scope>NUCLEOTIDE SEQUENCE</scope>
    <source>
        <strain evidence="12">K2</strain>
    </source>
</reference>
<feature type="transmembrane region" description="Helical" evidence="10">
    <location>
        <begin position="200"/>
        <end position="224"/>
    </location>
</feature>
<evidence type="ECO:0000256" key="1">
    <source>
        <dbReference type="ARBA" id="ARBA00004651"/>
    </source>
</evidence>
<keyword evidence="5" id="KW-0297">G-protein coupled receptor</keyword>
<reference evidence="12" key="2">
    <citation type="journal article" date="2023" name="Science">
        <title>Genomic signatures of disease resistance in endangered staghorn corals.</title>
        <authorList>
            <person name="Vollmer S.V."/>
            <person name="Selwyn J.D."/>
            <person name="Despard B.A."/>
            <person name="Roesel C.L."/>
        </authorList>
    </citation>
    <scope>NUCLEOTIDE SEQUENCE</scope>
    <source>
        <strain evidence="12">K2</strain>
    </source>
</reference>
<comment type="subcellular location">
    <subcellularLocation>
        <location evidence="1">Cell membrane</location>
        <topology evidence="1">Multi-pass membrane protein</topology>
    </subcellularLocation>
</comment>
<dbReference type="GO" id="GO:0005886">
    <property type="term" value="C:plasma membrane"/>
    <property type="evidence" value="ECO:0007669"/>
    <property type="project" value="UniProtKB-SubCell"/>
</dbReference>
<feature type="transmembrane region" description="Helical" evidence="10">
    <location>
        <begin position="6"/>
        <end position="31"/>
    </location>
</feature>
<protein>
    <submittedName>
        <fullName evidence="12">Dopamine D2-like receptor</fullName>
    </submittedName>
</protein>
<dbReference type="PANTHER" id="PTHR24246">
    <property type="entry name" value="OLFACTORY RECEPTOR AND ADENOSINE RECEPTOR"/>
    <property type="match status" value="1"/>
</dbReference>
<keyword evidence="13" id="KW-1185">Reference proteome</keyword>
<evidence type="ECO:0000256" key="10">
    <source>
        <dbReference type="SAM" id="Phobius"/>
    </source>
</evidence>
<feature type="transmembrane region" description="Helical" evidence="10">
    <location>
        <begin position="122"/>
        <end position="145"/>
    </location>
</feature>
<evidence type="ECO:0000256" key="8">
    <source>
        <dbReference type="ARBA" id="ARBA00023180"/>
    </source>
</evidence>
<keyword evidence="9" id="KW-0807">Transducer</keyword>
<keyword evidence="3 10" id="KW-0812">Transmembrane</keyword>
<dbReference type="PANTHER" id="PTHR24246:SF27">
    <property type="entry name" value="ADENOSINE RECEPTOR, ISOFORM A"/>
    <property type="match status" value="1"/>
</dbReference>
<feature type="transmembrane region" description="Helical" evidence="10">
    <location>
        <begin position="43"/>
        <end position="66"/>
    </location>
</feature>
<evidence type="ECO:0000256" key="2">
    <source>
        <dbReference type="ARBA" id="ARBA00022475"/>
    </source>
</evidence>
<dbReference type="SUPFAM" id="SSF81321">
    <property type="entry name" value="Family A G protein-coupled receptor-like"/>
    <property type="match status" value="1"/>
</dbReference>
<dbReference type="CDD" id="cd00637">
    <property type="entry name" value="7tm_classA_rhodopsin-like"/>
    <property type="match status" value="1"/>
</dbReference>
<dbReference type="GO" id="GO:0004930">
    <property type="term" value="F:G protein-coupled receptor activity"/>
    <property type="evidence" value="ECO:0007669"/>
    <property type="project" value="UniProtKB-KW"/>
</dbReference>
<sequence length="272" mass="30593">MALARTLFLCVINAILAVCGSAVNILVTVVILEHRELQKGLNLLIVSLTFANLINCLIAQPFYVFYLSKATVSSKRLILTFELIAFVGLHAVLCTLITMTYHRMRALSQPFHYLLQLSRRKMVIWIVSTWITAVMIGVVVVPSMPGEAWEAYVHTAMMIFLMLTYVKILCVCRRKRKQIAEQAGSVNYQQQVATIQQESAATLTSAILVGTTLLCFLPDVLLDIVNPKEAQNERRIGTYTLLFSCSTISPCIVLWRSQQLKRAILDKINLSR</sequence>
<evidence type="ECO:0000313" key="12">
    <source>
        <dbReference type="EMBL" id="KAK2566061.1"/>
    </source>
</evidence>
<keyword evidence="6 10" id="KW-0472">Membrane</keyword>
<feature type="transmembrane region" description="Helical" evidence="10">
    <location>
        <begin position="236"/>
        <end position="255"/>
    </location>
</feature>
<evidence type="ECO:0000256" key="3">
    <source>
        <dbReference type="ARBA" id="ARBA00022692"/>
    </source>
</evidence>
<keyword evidence="2" id="KW-1003">Cell membrane</keyword>
<name>A0AAD9QS20_ACRCE</name>
<evidence type="ECO:0000259" key="11">
    <source>
        <dbReference type="PROSITE" id="PS50262"/>
    </source>
</evidence>
<dbReference type="AlphaFoldDB" id="A0AAD9QS20"/>
<dbReference type="PRINTS" id="PR00237">
    <property type="entry name" value="GPCRRHODOPSN"/>
</dbReference>
<dbReference type="Gene3D" id="1.20.1070.10">
    <property type="entry name" value="Rhodopsin 7-helix transmembrane proteins"/>
    <property type="match status" value="1"/>
</dbReference>
<gene>
    <name evidence="12" type="ORF">P5673_010390</name>
</gene>
<dbReference type="Pfam" id="PF00001">
    <property type="entry name" value="7tm_1"/>
    <property type="match status" value="1"/>
</dbReference>
<feature type="transmembrane region" description="Helical" evidence="10">
    <location>
        <begin position="78"/>
        <end position="101"/>
    </location>
</feature>
<evidence type="ECO:0000256" key="7">
    <source>
        <dbReference type="ARBA" id="ARBA00023170"/>
    </source>
</evidence>
<keyword evidence="4 10" id="KW-1133">Transmembrane helix</keyword>
<evidence type="ECO:0000256" key="6">
    <source>
        <dbReference type="ARBA" id="ARBA00023136"/>
    </source>
</evidence>
<dbReference type="PROSITE" id="PS50262">
    <property type="entry name" value="G_PROTEIN_RECEP_F1_2"/>
    <property type="match status" value="1"/>
</dbReference>
<evidence type="ECO:0000256" key="5">
    <source>
        <dbReference type="ARBA" id="ARBA00023040"/>
    </source>
</evidence>
<keyword evidence="8" id="KW-0325">Glycoprotein</keyword>
<organism evidence="12 13">
    <name type="scientific">Acropora cervicornis</name>
    <name type="common">Staghorn coral</name>
    <dbReference type="NCBI Taxonomy" id="6130"/>
    <lineage>
        <taxon>Eukaryota</taxon>
        <taxon>Metazoa</taxon>
        <taxon>Cnidaria</taxon>
        <taxon>Anthozoa</taxon>
        <taxon>Hexacorallia</taxon>
        <taxon>Scleractinia</taxon>
        <taxon>Astrocoeniina</taxon>
        <taxon>Acroporidae</taxon>
        <taxon>Acropora</taxon>
    </lineage>
</organism>
<dbReference type="Proteomes" id="UP001249851">
    <property type="component" value="Unassembled WGS sequence"/>
</dbReference>
<evidence type="ECO:0000256" key="4">
    <source>
        <dbReference type="ARBA" id="ARBA00022989"/>
    </source>
</evidence>
<accession>A0AAD9QS20</accession>
<feature type="domain" description="G-protein coupled receptors family 1 profile" evidence="11">
    <location>
        <begin position="23"/>
        <end position="138"/>
    </location>
</feature>
<feature type="transmembrane region" description="Helical" evidence="10">
    <location>
        <begin position="151"/>
        <end position="172"/>
    </location>
</feature>
<comment type="caution">
    <text evidence="12">The sequence shown here is derived from an EMBL/GenBank/DDBJ whole genome shotgun (WGS) entry which is preliminary data.</text>
</comment>
<evidence type="ECO:0000256" key="9">
    <source>
        <dbReference type="ARBA" id="ARBA00023224"/>
    </source>
</evidence>
<dbReference type="InterPro" id="IPR000276">
    <property type="entry name" value="GPCR_Rhodpsn"/>
</dbReference>